<feature type="coiled-coil region" evidence="7">
    <location>
        <begin position="167"/>
        <end position="275"/>
    </location>
</feature>
<dbReference type="Gene3D" id="3.40.50.300">
    <property type="entry name" value="P-loop containing nucleotide triphosphate hydrolases"/>
    <property type="match status" value="2"/>
</dbReference>
<comment type="domain">
    <text evidence="7">Contains large globular domains required for ATP hydrolysis at each terminus and a third globular domain forming a flexible hinge near the middle of the molecule. These domains are separated by coiled-coil structures.</text>
</comment>
<evidence type="ECO:0000256" key="7">
    <source>
        <dbReference type="HAMAP-Rule" id="MF_01894"/>
    </source>
</evidence>
<dbReference type="AlphaFoldDB" id="A0A7H0SPM1"/>
<proteinExistence type="inferred from homology"/>
<dbReference type="InterPro" id="IPR036277">
    <property type="entry name" value="SMC_hinge_sf"/>
</dbReference>
<feature type="coiled-coil region" evidence="7">
    <location>
        <begin position="793"/>
        <end position="834"/>
    </location>
</feature>
<sequence length="1164" mass="130956">MHLKSLTLKGFKSFASATTLKFEPGICAVVGPNGSGKSNVVDALAWVMGEQGAKTLRGGKMQDVIFAGAGERKALGRAEVTLTIDNHDGVLPIDYQEVSVTRRMFRDGGSEYEINGSRARLMDVQELLSDSGIGREMHIIVGQGKLSEILESRPEDRRAFIEEAAGVLKHRRRKEKAQRKLAGMQANLDRLKDLTAELSRQLTPLARQAEAAKKAATVQAELREARHNLAAVQIIDLRVKLKSAEGEAQRAAEEEDILRLQLQELEQELGMYEEEVAVLSPRVAQAQEVHFQLSTLLERVSATLRIARDRAGDDGAEHSYSGPDPQLLEAQAKRAHSELSELKESIEIAEERLVTIEETVSEQEERLRMAEAEHLAQVRAIADRREGIVRLLAAEESQAKEVAARQAEIQRLSEDETFAKAQLQEIYEEQEEARRQLAQWEADAEPLNEAERRAQSELAQAKDRLTQIYEEQKGYERRIYGLQSRIETLRHTIPAVPIESVVEQGEWGLQPISELLGLEPGIDKAVAAALGAHSDALATSHWGEIEQKLQDVEVSRLTLMRWDDQPQHGGDGWHLEVELPGTISWLRDKMSPHPGIAEVITRLLADVVLVPDGVRAQEVVREDPRLRAVTLTGELYGEGWVQRGQAQSTRVEISSQISEAEMELTRVEHDAEQLKGTVAGAEHSAEDARMRSAKATAAIREITAKQEECRRNAQRIARDVERREEQWKRIQQQIREQEERRAQAERSLADTRDRVARVEEPDSTDQPSTEARDEAQTAVAQGRAMEMEVRMSLRQLQDKAEQLSGRADRLIQQAEQEKQARQRFEARMQQRRRRVALARKVVDLAAELEMTIRLEVDSAGAQRDDLLSRETQLKNQVNGLKQQVKQVRTHHARKVELSHDADMALSQAQVRHDETVDKTVEQLGIPVAELLENHQPGPDFDVSAERKRVKQAERDLRSLGKVNPLALEEYRALEERHRFLSSQLDDVLQARSDLEGVIYDVDARILQLFCDAWRDVEAEFPAVFRTLFPGGEGRLILTEPADMLTTGIEVEARPPGKKVTRLSLLSGGEKSLTALAMLVAIFKARPSPFYVLDEVEAALDDVNLRRLIALLEELRKDSQLIVITHQKPTMDVANVLYGVTMRDDGVTRVLSQRMSPHRVTKDTE</sequence>
<dbReference type="GO" id="GO:0030261">
    <property type="term" value="P:chromosome condensation"/>
    <property type="evidence" value="ECO:0007669"/>
    <property type="project" value="InterPro"/>
</dbReference>
<name>A0A7H0SPM1_9CORY</name>
<feature type="binding site" evidence="7">
    <location>
        <begin position="32"/>
        <end position="39"/>
    </location>
    <ligand>
        <name>ATP</name>
        <dbReference type="ChEBI" id="CHEBI:30616"/>
    </ligand>
</feature>
<feature type="region of interest" description="Disordered" evidence="8">
    <location>
        <begin position="738"/>
        <end position="776"/>
    </location>
</feature>
<dbReference type="GO" id="GO:0006260">
    <property type="term" value="P:DNA replication"/>
    <property type="evidence" value="ECO:0007669"/>
    <property type="project" value="UniProtKB-UniRule"/>
</dbReference>
<dbReference type="SUPFAM" id="SSF52540">
    <property type="entry name" value="P-loop containing nucleoside triphosphate hydrolases"/>
    <property type="match status" value="1"/>
</dbReference>
<dbReference type="GO" id="GO:0003677">
    <property type="term" value="F:DNA binding"/>
    <property type="evidence" value="ECO:0007669"/>
    <property type="project" value="UniProtKB-UniRule"/>
</dbReference>
<feature type="coiled-coil region" evidence="7">
    <location>
        <begin position="332"/>
        <end position="373"/>
    </location>
</feature>
<evidence type="ECO:0000256" key="1">
    <source>
        <dbReference type="ARBA" id="ARBA00004496"/>
    </source>
</evidence>
<feature type="domain" description="RecF/RecN/SMC N-terminal" evidence="9">
    <location>
        <begin position="2"/>
        <end position="1147"/>
    </location>
</feature>
<keyword evidence="6 7" id="KW-0238">DNA-binding</keyword>
<feature type="domain" description="SMC hinge" evidence="10">
    <location>
        <begin position="510"/>
        <end position="618"/>
    </location>
</feature>
<dbReference type="GO" id="GO:0016887">
    <property type="term" value="F:ATP hydrolysis activity"/>
    <property type="evidence" value="ECO:0007669"/>
    <property type="project" value="InterPro"/>
</dbReference>
<evidence type="ECO:0000256" key="2">
    <source>
        <dbReference type="ARBA" id="ARBA00022490"/>
    </source>
</evidence>
<dbReference type="Pfam" id="PF06470">
    <property type="entry name" value="SMC_hinge"/>
    <property type="match status" value="1"/>
</dbReference>
<dbReference type="InterPro" id="IPR024704">
    <property type="entry name" value="SMC"/>
</dbReference>
<evidence type="ECO:0000256" key="8">
    <source>
        <dbReference type="SAM" id="MobiDB-lite"/>
    </source>
</evidence>
<dbReference type="EMBL" id="CP046884">
    <property type="protein sequence ID" value="QNQ90496.1"/>
    <property type="molecule type" value="Genomic_DNA"/>
</dbReference>
<feature type="compositionally biased region" description="Basic and acidic residues" evidence="8">
    <location>
        <begin position="738"/>
        <end position="760"/>
    </location>
</feature>
<dbReference type="GO" id="GO:0007059">
    <property type="term" value="P:chromosome segregation"/>
    <property type="evidence" value="ECO:0007669"/>
    <property type="project" value="UniProtKB-UniRule"/>
</dbReference>
<dbReference type="SUPFAM" id="SSF75553">
    <property type="entry name" value="Smc hinge domain"/>
    <property type="match status" value="1"/>
</dbReference>
<evidence type="ECO:0000259" key="9">
    <source>
        <dbReference type="Pfam" id="PF02463"/>
    </source>
</evidence>
<dbReference type="Pfam" id="PF02463">
    <property type="entry name" value="SMC_N"/>
    <property type="match status" value="1"/>
</dbReference>
<dbReference type="InterPro" id="IPR010935">
    <property type="entry name" value="SMC_hinge"/>
</dbReference>
<comment type="subunit">
    <text evidence="7">Homodimer.</text>
</comment>
<comment type="function">
    <text evidence="7">Required for chromosome condensation and partitioning.</text>
</comment>
<evidence type="ECO:0000256" key="4">
    <source>
        <dbReference type="ARBA" id="ARBA00022840"/>
    </source>
</evidence>
<dbReference type="PIRSF" id="PIRSF005719">
    <property type="entry name" value="SMC"/>
    <property type="match status" value="1"/>
</dbReference>
<dbReference type="FunFam" id="3.40.50.300:FF:000984">
    <property type="entry name" value="Chromosome partition protein Smc"/>
    <property type="match status" value="1"/>
</dbReference>
<comment type="subcellular location">
    <subcellularLocation>
        <location evidence="1 7">Cytoplasm</location>
    </subcellularLocation>
</comment>
<dbReference type="KEGG" id="cpoy:GP475_07480"/>
<evidence type="ECO:0000256" key="5">
    <source>
        <dbReference type="ARBA" id="ARBA00023054"/>
    </source>
</evidence>
<protein>
    <recommendedName>
        <fullName evidence="7">Chromosome partition protein Smc</fullName>
    </recommendedName>
</protein>
<keyword evidence="12" id="KW-1185">Reference proteome</keyword>
<dbReference type="InterPro" id="IPR011890">
    <property type="entry name" value="SMC_prok"/>
</dbReference>
<dbReference type="GO" id="GO:0005524">
    <property type="term" value="F:ATP binding"/>
    <property type="evidence" value="ECO:0007669"/>
    <property type="project" value="UniProtKB-UniRule"/>
</dbReference>
<evidence type="ECO:0000259" key="10">
    <source>
        <dbReference type="Pfam" id="PF06470"/>
    </source>
</evidence>
<evidence type="ECO:0000313" key="12">
    <source>
        <dbReference type="Proteomes" id="UP000516320"/>
    </source>
</evidence>
<gene>
    <name evidence="7 11" type="primary">smc</name>
    <name evidence="11" type="ORF">GP475_07480</name>
</gene>
<accession>A0A7H0SPM1</accession>
<dbReference type="PANTHER" id="PTHR43977">
    <property type="entry name" value="STRUCTURAL MAINTENANCE OF CHROMOSOMES PROTEIN 3"/>
    <property type="match status" value="1"/>
</dbReference>
<keyword evidence="3 7" id="KW-0547">Nucleotide-binding</keyword>
<dbReference type="InterPro" id="IPR027417">
    <property type="entry name" value="P-loop_NTPase"/>
</dbReference>
<keyword evidence="4 7" id="KW-0067">ATP-binding</keyword>
<dbReference type="GO" id="GO:0005694">
    <property type="term" value="C:chromosome"/>
    <property type="evidence" value="ECO:0007669"/>
    <property type="project" value="InterPro"/>
</dbReference>
<dbReference type="Proteomes" id="UP000516320">
    <property type="component" value="Chromosome"/>
</dbReference>
<reference evidence="11 12" key="1">
    <citation type="submission" date="2019-12" db="EMBL/GenBank/DDBJ databases">
        <title>Corynebacterium sp. nov., isolated from feces of the Anser Albifrons in China.</title>
        <authorList>
            <person name="Liu Q."/>
        </authorList>
    </citation>
    <scope>NUCLEOTIDE SEQUENCE [LARGE SCALE GENOMIC DNA]</scope>
    <source>
        <strain evidence="11 12">4H37-19</strain>
    </source>
</reference>
<dbReference type="HAMAP" id="MF_01894">
    <property type="entry name" value="Smc_prok"/>
    <property type="match status" value="1"/>
</dbReference>
<dbReference type="FunFam" id="3.40.50.300:FF:000901">
    <property type="entry name" value="Chromosome partition protein Smc"/>
    <property type="match status" value="1"/>
</dbReference>
<dbReference type="NCBIfam" id="TIGR02168">
    <property type="entry name" value="SMC_prok_B"/>
    <property type="match status" value="1"/>
</dbReference>
<evidence type="ECO:0000313" key="11">
    <source>
        <dbReference type="EMBL" id="QNQ90496.1"/>
    </source>
</evidence>
<comment type="similarity">
    <text evidence="7">Belongs to the SMC family.</text>
</comment>
<keyword evidence="5 7" id="KW-0175">Coiled coil</keyword>
<evidence type="ECO:0000256" key="3">
    <source>
        <dbReference type="ARBA" id="ARBA00022741"/>
    </source>
</evidence>
<dbReference type="CDD" id="cd03278">
    <property type="entry name" value="ABC_SMC_barmotin"/>
    <property type="match status" value="2"/>
</dbReference>
<dbReference type="GO" id="GO:0005737">
    <property type="term" value="C:cytoplasm"/>
    <property type="evidence" value="ECO:0007669"/>
    <property type="project" value="UniProtKB-SubCell"/>
</dbReference>
<dbReference type="InterPro" id="IPR003395">
    <property type="entry name" value="RecF/RecN/SMC_N"/>
</dbReference>
<evidence type="ECO:0000256" key="6">
    <source>
        <dbReference type="ARBA" id="ARBA00023125"/>
    </source>
</evidence>
<dbReference type="RefSeq" id="WP_187973811.1">
    <property type="nucleotide sequence ID" value="NZ_CP046884.1"/>
</dbReference>
<keyword evidence="2 7" id="KW-0963">Cytoplasm</keyword>
<feature type="coiled-coil region" evidence="7">
    <location>
        <begin position="409"/>
        <end position="478"/>
    </location>
</feature>
<dbReference type="GO" id="GO:0007062">
    <property type="term" value="P:sister chromatid cohesion"/>
    <property type="evidence" value="ECO:0007669"/>
    <property type="project" value="InterPro"/>
</dbReference>
<organism evidence="11 12">
    <name type="scientific">Corynebacterium poyangense</name>
    <dbReference type="NCBI Taxonomy" id="2684405"/>
    <lineage>
        <taxon>Bacteria</taxon>
        <taxon>Bacillati</taxon>
        <taxon>Actinomycetota</taxon>
        <taxon>Actinomycetes</taxon>
        <taxon>Mycobacteriales</taxon>
        <taxon>Corynebacteriaceae</taxon>
        <taxon>Corynebacterium</taxon>
    </lineage>
</organism>